<feature type="transmembrane region" description="Helical" evidence="10">
    <location>
        <begin position="82"/>
        <end position="103"/>
    </location>
</feature>
<dbReference type="Pfam" id="PF02949">
    <property type="entry name" value="7tm_6"/>
    <property type="match status" value="1"/>
</dbReference>
<comment type="caution">
    <text evidence="10">Lacks conserved residue(s) required for the propagation of feature annotation.</text>
</comment>
<keyword evidence="7 10" id="KW-0472">Membrane</keyword>
<proteinExistence type="inferred from homology"/>
<keyword evidence="6 10" id="KW-1133">Transmembrane helix</keyword>
<evidence type="ECO:0000256" key="2">
    <source>
        <dbReference type="ARBA" id="ARBA00022475"/>
    </source>
</evidence>
<comment type="subcellular location">
    <subcellularLocation>
        <location evidence="1 10">Cell membrane</location>
        <topology evidence="1 10">Multi-pass membrane protein</topology>
    </subcellularLocation>
</comment>
<keyword evidence="8 10" id="KW-0675">Receptor</keyword>
<dbReference type="InterPro" id="IPR004117">
    <property type="entry name" value="7tm6_olfct_rcpt"/>
</dbReference>
<evidence type="ECO:0000256" key="5">
    <source>
        <dbReference type="ARBA" id="ARBA00022725"/>
    </source>
</evidence>
<evidence type="ECO:0000256" key="1">
    <source>
        <dbReference type="ARBA" id="ARBA00004651"/>
    </source>
</evidence>
<keyword evidence="9 10" id="KW-0807">Transducer</keyword>
<keyword evidence="5 10" id="KW-0552">Olfaction</keyword>
<keyword evidence="3 10" id="KW-0716">Sensory transduction</keyword>
<evidence type="ECO:0000256" key="7">
    <source>
        <dbReference type="ARBA" id="ARBA00023136"/>
    </source>
</evidence>
<keyword evidence="12" id="KW-1185">Reference proteome</keyword>
<feature type="transmembrane region" description="Helical" evidence="10">
    <location>
        <begin position="188"/>
        <end position="209"/>
    </location>
</feature>
<keyword evidence="2" id="KW-1003">Cell membrane</keyword>
<keyword evidence="4 10" id="KW-0812">Transmembrane</keyword>
<dbReference type="PANTHER" id="PTHR21137:SF35">
    <property type="entry name" value="ODORANT RECEPTOR 19A-RELATED"/>
    <property type="match status" value="1"/>
</dbReference>
<feature type="transmembrane region" description="Helical" evidence="10">
    <location>
        <begin position="25"/>
        <end position="41"/>
    </location>
</feature>
<evidence type="ECO:0000313" key="12">
    <source>
        <dbReference type="Proteomes" id="UP000069940"/>
    </source>
</evidence>
<feature type="transmembrane region" description="Helical" evidence="10">
    <location>
        <begin position="139"/>
        <end position="159"/>
    </location>
</feature>
<reference evidence="12" key="1">
    <citation type="journal article" date="2015" name="Proc. Natl. Acad. Sci. U.S.A.">
        <title>Genome sequence of the Asian Tiger mosquito, Aedes albopictus, reveals insights into its biology, genetics, and evolution.</title>
        <authorList>
            <person name="Chen X.G."/>
            <person name="Jiang X."/>
            <person name="Gu J."/>
            <person name="Xu M."/>
            <person name="Wu Y."/>
            <person name="Deng Y."/>
            <person name="Zhang C."/>
            <person name="Bonizzoni M."/>
            <person name="Dermauw W."/>
            <person name="Vontas J."/>
            <person name="Armbruster P."/>
            <person name="Huang X."/>
            <person name="Yang Y."/>
            <person name="Zhang H."/>
            <person name="He W."/>
            <person name="Peng H."/>
            <person name="Liu Y."/>
            <person name="Wu K."/>
            <person name="Chen J."/>
            <person name="Lirakis M."/>
            <person name="Topalis P."/>
            <person name="Van Leeuwen T."/>
            <person name="Hall A.B."/>
            <person name="Jiang X."/>
            <person name="Thorpe C."/>
            <person name="Mueller R.L."/>
            <person name="Sun C."/>
            <person name="Waterhouse R.M."/>
            <person name="Yan G."/>
            <person name="Tu Z.J."/>
            <person name="Fang X."/>
            <person name="James A.A."/>
        </authorList>
    </citation>
    <scope>NUCLEOTIDE SEQUENCE [LARGE SCALE GENOMIC DNA]</scope>
    <source>
        <strain evidence="12">Foshan</strain>
    </source>
</reference>
<dbReference type="PANTHER" id="PTHR21137">
    <property type="entry name" value="ODORANT RECEPTOR"/>
    <property type="match status" value="1"/>
</dbReference>
<dbReference type="Proteomes" id="UP000069940">
    <property type="component" value="Unassembled WGS sequence"/>
</dbReference>
<protein>
    <recommendedName>
        <fullName evidence="10">Odorant receptor</fullName>
    </recommendedName>
</protein>
<dbReference type="GeneID" id="109421484"/>
<evidence type="ECO:0000313" key="11">
    <source>
        <dbReference type="EnsemblMetazoa" id="AALFPA23_022037.P32623"/>
    </source>
</evidence>
<evidence type="ECO:0000256" key="3">
    <source>
        <dbReference type="ARBA" id="ARBA00022606"/>
    </source>
</evidence>
<reference evidence="11" key="2">
    <citation type="submission" date="2025-05" db="UniProtKB">
        <authorList>
            <consortium name="EnsemblMetazoa"/>
        </authorList>
    </citation>
    <scope>IDENTIFICATION</scope>
    <source>
        <strain evidence="11">Foshan</strain>
    </source>
</reference>
<dbReference type="RefSeq" id="XP_019551524.3">
    <property type="nucleotide sequence ID" value="XM_019695979.3"/>
</dbReference>
<dbReference type="EnsemblMetazoa" id="AALFPA23_022037.R32623">
    <property type="protein sequence ID" value="AALFPA23_022037.P32623"/>
    <property type="gene ID" value="AALFPA23_022037"/>
</dbReference>
<organism evidence="11 12">
    <name type="scientific">Aedes albopictus</name>
    <name type="common">Asian tiger mosquito</name>
    <name type="synonym">Stegomyia albopicta</name>
    <dbReference type="NCBI Taxonomy" id="7160"/>
    <lineage>
        <taxon>Eukaryota</taxon>
        <taxon>Metazoa</taxon>
        <taxon>Ecdysozoa</taxon>
        <taxon>Arthropoda</taxon>
        <taxon>Hexapoda</taxon>
        <taxon>Insecta</taxon>
        <taxon>Pterygota</taxon>
        <taxon>Neoptera</taxon>
        <taxon>Endopterygota</taxon>
        <taxon>Diptera</taxon>
        <taxon>Nematocera</taxon>
        <taxon>Culicoidea</taxon>
        <taxon>Culicidae</taxon>
        <taxon>Culicinae</taxon>
        <taxon>Aedini</taxon>
        <taxon>Aedes</taxon>
        <taxon>Stegomyia</taxon>
    </lineage>
</organism>
<sequence length="421" mass="49042">MFCSIKTRFTEWWKHLTKLKPGRDSFFLLDYFLVLAGIHLLTRNGYLRTVWNFYRALLFIHVVLMTRKVMEIFQTEDNFQLIANNMIMCVGCFIIFARCVFIVTSFKQVNSIRNLVNRREFQANDPTAMAIRQSAFNNAIFVTLFMAMNSLTQTFMVLFTDLGKTESLLLPFDLVGLSSSENFILQKIYSGMFSIYVFLASTNFLAVYLPLTALKAEMRIVVHSYSKITNQVEDRMSGLGHKAVDDSNEAHFWEILQDELTQCVRAHAAVLDKVGELKKLSDPTFLLLYYMTMLYAAIGVIAVLFTPKLNTFNTISLEYSMRYMLECFVFCHVVSNFNEQHNNIVNKLSQFHWGVDLRYSKRFSREYKQIRSMVLMIIMQSQKSLNFSCGGLFELTMGSFTTIVNKTYTLTMYFWNIKKRE</sequence>
<evidence type="ECO:0000256" key="9">
    <source>
        <dbReference type="ARBA" id="ARBA00023224"/>
    </source>
</evidence>
<evidence type="ECO:0000256" key="8">
    <source>
        <dbReference type="ARBA" id="ARBA00023170"/>
    </source>
</evidence>
<evidence type="ECO:0000256" key="6">
    <source>
        <dbReference type="ARBA" id="ARBA00022989"/>
    </source>
</evidence>
<evidence type="ECO:0000256" key="10">
    <source>
        <dbReference type="RuleBase" id="RU351113"/>
    </source>
</evidence>
<feature type="transmembrane region" description="Helical" evidence="10">
    <location>
        <begin position="286"/>
        <end position="305"/>
    </location>
</feature>
<evidence type="ECO:0000256" key="4">
    <source>
        <dbReference type="ARBA" id="ARBA00022692"/>
    </source>
</evidence>
<accession>A0ABM1ZVE2</accession>
<name>A0ABM1ZVE2_AEDAL</name>
<comment type="similarity">
    <text evidence="10">Belongs to the insect chemoreceptor superfamily. Heteromeric odorant receptor channel (TC 1.A.69) family.</text>
</comment>